<dbReference type="AlphaFoldDB" id="A0A6G9AXK5"/>
<keyword evidence="3" id="KW-1185">Reference proteome</keyword>
<gene>
    <name evidence="2" type="ORF">G8759_33565</name>
</gene>
<dbReference type="GO" id="GO:0003700">
    <property type="term" value="F:DNA-binding transcription factor activity"/>
    <property type="evidence" value="ECO:0007669"/>
    <property type="project" value="InterPro"/>
</dbReference>
<dbReference type="SUPFAM" id="SSF46785">
    <property type="entry name" value="Winged helix' DNA-binding domain"/>
    <property type="match status" value="1"/>
</dbReference>
<dbReference type="InterPro" id="IPR036390">
    <property type="entry name" value="WH_DNA-bd_sf"/>
</dbReference>
<dbReference type="PANTHER" id="PTHR33164:SF43">
    <property type="entry name" value="HTH-TYPE TRANSCRIPTIONAL REPRESSOR YETL"/>
    <property type="match status" value="1"/>
</dbReference>
<proteinExistence type="predicted"/>
<evidence type="ECO:0000259" key="1">
    <source>
        <dbReference type="PROSITE" id="PS50995"/>
    </source>
</evidence>
<dbReference type="EMBL" id="CP050063">
    <property type="protein sequence ID" value="QIP17221.1"/>
    <property type="molecule type" value="Genomic_DNA"/>
</dbReference>
<sequence>MIVERDKKAFDYKYFWSYRERAFGRLMGRLKRHFDLIIEPRLHELGFTDFKLSYMGFLANLTPEGITNNELAKRACVTKQAMSKVVNLLESEGYIHMEKNHNDSRSSVIYLSDRGKALLQAVFESVEDIQQQFIGIVGEDRWEQMIDTMVVLVNHIDQEGDHHQP</sequence>
<evidence type="ECO:0000313" key="3">
    <source>
        <dbReference type="Proteomes" id="UP000501802"/>
    </source>
</evidence>
<evidence type="ECO:0000313" key="2">
    <source>
        <dbReference type="EMBL" id="QIP17221.1"/>
    </source>
</evidence>
<dbReference type="SMART" id="SM00347">
    <property type="entry name" value="HTH_MARR"/>
    <property type="match status" value="1"/>
</dbReference>
<dbReference type="InterPro" id="IPR039422">
    <property type="entry name" value="MarR/SlyA-like"/>
</dbReference>
<dbReference type="KEGG" id="spib:G8759_33565"/>
<reference evidence="2 3" key="1">
    <citation type="submission" date="2020-03" db="EMBL/GenBank/DDBJ databases">
        <authorList>
            <person name="Kim M.K."/>
        </authorList>
    </citation>
    <scope>NUCLEOTIDE SEQUENCE [LARGE SCALE GENOMIC DNA]</scope>
    <source>
        <strain evidence="2 3">BT328</strain>
    </source>
</reference>
<dbReference type="Pfam" id="PF01047">
    <property type="entry name" value="MarR"/>
    <property type="match status" value="1"/>
</dbReference>
<dbReference type="PANTHER" id="PTHR33164">
    <property type="entry name" value="TRANSCRIPTIONAL REGULATOR, MARR FAMILY"/>
    <property type="match status" value="1"/>
</dbReference>
<feature type="domain" description="HTH marR-type" evidence="1">
    <location>
        <begin position="20"/>
        <end position="158"/>
    </location>
</feature>
<dbReference type="InterPro" id="IPR036388">
    <property type="entry name" value="WH-like_DNA-bd_sf"/>
</dbReference>
<dbReference type="GO" id="GO:0006950">
    <property type="term" value="P:response to stress"/>
    <property type="evidence" value="ECO:0007669"/>
    <property type="project" value="TreeGrafter"/>
</dbReference>
<dbReference type="InterPro" id="IPR000835">
    <property type="entry name" value="HTH_MarR-typ"/>
</dbReference>
<accession>A0A6G9AXK5</accession>
<dbReference type="PROSITE" id="PS50995">
    <property type="entry name" value="HTH_MARR_2"/>
    <property type="match status" value="1"/>
</dbReference>
<dbReference type="Gene3D" id="1.10.10.10">
    <property type="entry name" value="Winged helix-like DNA-binding domain superfamily/Winged helix DNA-binding domain"/>
    <property type="match status" value="1"/>
</dbReference>
<name>A0A6G9AXK5_9BACT</name>
<dbReference type="Proteomes" id="UP000501802">
    <property type="component" value="Chromosome"/>
</dbReference>
<dbReference type="RefSeq" id="WP_167217861.1">
    <property type="nucleotide sequence ID" value="NZ_CP050063.1"/>
</dbReference>
<protein>
    <submittedName>
        <fullName evidence="2">MarR family transcriptional regulator</fullName>
    </submittedName>
</protein>
<organism evidence="2 3">
    <name type="scientific">Spirosoma aureum</name>
    <dbReference type="NCBI Taxonomy" id="2692134"/>
    <lineage>
        <taxon>Bacteria</taxon>
        <taxon>Pseudomonadati</taxon>
        <taxon>Bacteroidota</taxon>
        <taxon>Cytophagia</taxon>
        <taxon>Cytophagales</taxon>
        <taxon>Cytophagaceae</taxon>
        <taxon>Spirosoma</taxon>
    </lineage>
</organism>